<protein>
    <recommendedName>
        <fullName evidence="2">BZIP domain-containing protein</fullName>
    </recommendedName>
</protein>
<reference evidence="3 4" key="1">
    <citation type="submission" date="2016-04" db="EMBL/GenBank/DDBJ databases">
        <title>A degradative enzymes factory behind the ericoid mycorrhizal symbiosis.</title>
        <authorList>
            <consortium name="DOE Joint Genome Institute"/>
            <person name="Martino E."/>
            <person name="Morin E."/>
            <person name="Grelet G."/>
            <person name="Kuo A."/>
            <person name="Kohler A."/>
            <person name="Daghino S."/>
            <person name="Barry K."/>
            <person name="Choi C."/>
            <person name="Cichocki N."/>
            <person name="Clum A."/>
            <person name="Copeland A."/>
            <person name="Hainaut M."/>
            <person name="Haridas S."/>
            <person name="Labutti K."/>
            <person name="Lindquist E."/>
            <person name="Lipzen A."/>
            <person name="Khouja H.-R."/>
            <person name="Murat C."/>
            <person name="Ohm R."/>
            <person name="Olson A."/>
            <person name="Spatafora J."/>
            <person name="Veneault-Fourrey C."/>
            <person name="Henrissat B."/>
            <person name="Grigoriev I."/>
            <person name="Martin F."/>
            <person name="Perotto S."/>
        </authorList>
    </citation>
    <scope>NUCLEOTIDE SEQUENCE [LARGE SCALE GENOMIC DNA]</scope>
    <source>
        <strain evidence="3 4">F</strain>
    </source>
</reference>
<gene>
    <name evidence="3" type="ORF">L207DRAFT_568647</name>
</gene>
<evidence type="ECO:0000313" key="3">
    <source>
        <dbReference type="EMBL" id="PMD37743.1"/>
    </source>
</evidence>
<dbReference type="CDD" id="cd14688">
    <property type="entry name" value="bZIP_YAP"/>
    <property type="match status" value="1"/>
</dbReference>
<evidence type="ECO:0000313" key="4">
    <source>
        <dbReference type="Proteomes" id="UP000235786"/>
    </source>
</evidence>
<dbReference type="PROSITE" id="PS00036">
    <property type="entry name" value="BZIP_BASIC"/>
    <property type="match status" value="1"/>
</dbReference>
<dbReference type="InterPro" id="IPR046347">
    <property type="entry name" value="bZIP_sf"/>
</dbReference>
<evidence type="ECO:0000256" key="1">
    <source>
        <dbReference type="SAM" id="MobiDB-lite"/>
    </source>
</evidence>
<dbReference type="OrthoDB" id="3507552at2759"/>
<organism evidence="3 4">
    <name type="scientific">Hyaloscypha variabilis (strain UAMH 11265 / GT02V1 / F)</name>
    <name type="common">Meliniomyces variabilis</name>
    <dbReference type="NCBI Taxonomy" id="1149755"/>
    <lineage>
        <taxon>Eukaryota</taxon>
        <taxon>Fungi</taxon>
        <taxon>Dikarya</taxon>
        <taxon>Ascomycota</taxon>
        <taxon>Pezizomycotina</taxon>
        <taxon>Leotiomycetes</taxon>
        <taxon>Helotiales</taxon>
        <taxon>Hyaloscyphaceae</taxon>
        <taxon>Hyaloscypha</taxon>
        <taxon>Hyaloscypha variabilis</taxon>
    </lineage>
</organism>
<keyword evidence="4" id="KW-1185">Reference proteome</keyword>
<dbReference type="SUPFAM" id="SSF57959">
    <property type="entry name" value="Leucine zipper domain"/>
    <property type="match status" value="1"/>
</dbReference>
<feature type="region of interest" description="Disordered" evidence="1">
    <location>
        <begin position="101"/>
        <end position="124"/>
    </location>
</feature>
<dbReference type="Pfam" id="PF00170">
    <property type="entry name" value="bZIP_1"/>
    <property type="match status" value="1"/>
</dbReference>
<evidence type="ECO:0000259" key="2">
    <source>
        <dbReference type="PROSITE" id="PS00036"/>
    </source>
</evidence>
<dbReference type="GO" id="GO:0003700">
    <property type="term" value="F:DNA-binding transcription factor activity"/>
    <property type="evidence" value="ECO:0007669"/>
    <property type="project" value="InterPro"/>
</dbReference>
<sequence>MAEGTYQGFFGDSMSFNPQYQQTEQSCYQVDYDLLPLAYQNQPNAQYDPITSQLTRNYCDISNTAWSASNSVYSPSSQDFNPTNGVDLDKNLQTLELNQVSSSKDTEKRRMQNRNSQNAHRQRNKKLIEDLHQEVAEFSKYSLEMYHTLQELKETTKALVMTIDQALSMHPPPIRQDYSNLRRPST</sequence>
<name>A0A2J6RGT5_HYAVF</name>
<dbReference type="InterPro" id="IPR004827">
    <property type="entry name" value="bZIP"/>
</dbReference>
<dbReference type="EMBL" id="KZ613949">
    <property type="protein sequence ID" value="PMD37743.1"/>
    <property type="molecule type" value="Genomic_DNA"/>
</dbReference>
<dbReference type="Gene3D" id="1.20.5.170">
    <property type="match status" value="1"/>
</dbReference>
<accession>A0A2J6RGT5</accession>
<dbReference type="Proteomes" id="UP000235786">
    <property type="component" value="Unassembled WGS sequence"/>
</dbReference>
<dbReference type="AlphaFoldDB" id="A0A2J6RGT5"/>
<proteinExistence type="predicted"/>
<feature type="domain" description="BZIP" evidence="2">
    <location>
        <begin position="108"/>
        <end position="123"/>
    </location>
</feature>